<evidence type="ECO:0000313" key="2">
    <source>
        <dbReference type="Proteomes" id="UP000235584"/>
    </source>
</evidence>
<organism evidence="1 2">
    <name type="scientific">Bacteriovorax stolpii</name>
    <name type="common">Bdellovibrio stolpii</name>
    <dbReference type="NCBI Taxonomy" id="960"/>
    <lineage>
        <taxon>Bacteria</taxon>
        <taxon>Pseudomonadati</taxon>
        <taxon>Bdellovibrionota</taxon>
        <taxon>Bacteriovoracia</taxon>
        <taxon>Bacteriovoracales</taxon>
        <taxon>Bacteriovoracaceae</taxon>
        <taxon>Bacteriovorax</taxon>
    </lineage>
</organism>
<gene>
    <name evidence="1" type="ORF">C0V70_04410</name>
</gene>
<keyword evidence="2" id="KW-1185">Reference proteome</keyword>
<dbReference type="SUPFAM" id="SSF54427">
    <property type="entry name" value="NTF2-like"/>
    <property type="match status" value="1"/>
</dbReference>
<dbReference type="EMBL" id="CP025704">
    <property type="protein sequence ID" value="AUN97365.1"/>
    <property type="molecule type" value="Genomic_DNA"/>
</dbReference>
<name>A0A2K9NQM9_BACTC</name>
<reference evidence="1 2" key="1">
    <citation type="submission" date="2018-01" db="EMBL/GenBank/DDBJ databases">
        <title>Complete genome sequence of Bacteriovorax stolpii DSM12778.</title>
        <authorList>
            <person name="Tang B."/>
            <person name="Chang J."/>
        </authorList>
    </citation>
    <scope>NUCLEOTIDE SEQUENCE [LARGE SCALE GENOMIC DNA]</scope>
    <source>
        <strain evidence="1 2">DSM 12778</strain>
    </source>
</reference>
<accession>A0A2K9NQM9</accession>
<dbReference type="Gene3D" id="3.10.450.50">
    <property type="match status" value="1"/>
</dbReference>
<dbReference type="RefSeq" id="WP_102242660.1">
    <property type="nucleotide sequence ID" value="NZ_CP025704.1"/>
</dbReference>
<dbReference type="InterPro" id="IPR032710">
    <property type="entry name" value="NTF2-like_dom_sf"/>
</dbReference>
<dbReference type="Pfam" id="PF12680">
    <property type="entry name" value="SnoaL_2"/>
    <property type="match status" value="1"/>
</dbReference>
<dbReference type="Proteomes" id="UP000235584">
    <property type="component" value="Chromosome"/>
</dbReference>
<dbReference type="KEGG" id="bsto:C0V70_04410"/>
<dbReference type="InterPro" id="IPR037401">
    <property type="entry name" value="SnoaL-like"/>
</dbReference>
<dbReference type="AlphaFoldDB" id="A0A2K9NQM9"/>
<evidence type="ECO:0000313" key="1">
    <source>
        <dbReference type="EMBL" id="AUN97365.1"/>
    </source>
</evidence>
<protein>
    <submittedName>
        <fullName evidence="1">Uncharacterized protein</fullName>
    </submittedName>
</protein>
<proteinExistence type="predicted"/>
<sequence>MTKTEILKAIYAGINSNNIPGILEFCAADIVRIEPAGFPSSGTYRGHAELAAHVVKGRDTWAEGACEPESFQVAGEKVIAFLHVKVRLKNHHDWIDARIADVFTFRDHKVIEMRTFAKSEEAIKWVQENL</sequence>